<gene>
    <name evidence="1" type="ORF">AOPFMNJM_3726</name>
</gene>
<protein>
    <submittedName>
        <fullName evidence="1">Uncharacterized protein</fullName>
    </submittedName>
</protein>
<accession>A0ABQ4T0Q7</accession>
<reference evidence="1" key="2">
    <citation type="submission" date="2021-08" db="EMBL/GenBank/DDBJ databases">
        <authorList>
            <person name="Tani A."/>
            <person name="Ola A."/>
            <person name="Ogura Y."/>
            <person name="Katsura K."/>
            <person name="Hayashi T."/>
        </authorList>
    </citation>
    <scope>NUCLEOTIDE SEQUENCE</scope>
    <source>
        <strain evidence="1">LMG 23639</strain>
    </source>
</reference>
<organism evidence="1 2">
    <name type="scientific">Methylobacterium jeotgali</name>
    <dbReference type="NCBI Taxonomy" id="381630"/>
    <lineage>
        <taxon>Bacteria</taxon>
        <taxon>Pseudomonadati</taxon>
        <taxon>Pseudomonadota</taxon>
        <taxon>Alphaproteobacteria</taxon>
        <taxon>Hyphomicrobiales</taxon>
        <taxon>Methylobacteriaceae</taxon>
        <taxon>Methylobacterium</taxon>
    </lineage>
</organism>
<name>A0ABQ4T0Q7_9HYPH</name>
<comment type="caution">
    <text evidence="1">The sequence shown here is derived from an EMBL/GenBank/DDBJ whole genome shotgun (WGS) entry which is preliminary data.</text>
</comment>
<keyword evidence="2" id="KW-1185">Reference proteome</keyword>
<evidence type="ECO:0000313" key="2">
    <source>
        <dbReference type="Proteomes" id="UP001055102"/>
    </source>
</evidence>
<sequence>MLGLALLAAGLLVLTGLDKRAETLLVDASPDWLTALTTRF</sequence>
<dbReference type="EMBL" id="BPQR01000078">
    <property type="protein sequence ID" value="GJE08389.1"/>
    <property type="molecule type" value="Genomic_DNA"/>
</dbReference>
<reference evidence="1" key="1">
    <citation type="journal article" date="2021" name="Front. Microbiol.">
        <title>Comprehensive Comparative Genomics and Phenotyping of Methylobacterium Species.</title>
        <authorList>
            <person name="Alessa O."/>
            <person name="Ogura Y."/>
            <person name="Fujitani Y."/>
            <person name="Takami H."/>
            <person name="Hayashi T."/>
            <person name="Sahin N."/>
            <person name="Tani A."/>
        </authorList>
    </citation>
    <scope>NUCLEOTIDE SEQUENCE</scope>
    <source>
        <strain evidence="1">LMG 23639</strain>
    </source>
</reference>
<dbReference type="Proteomes" id="UP001055102">
    <property type="component" value="Unassembled WGS sequence"/>
</dbReference>
<proteinExistence type="predicted"/>
<evidence type="ECO:0000313" key="1">
    <source>
        <dbReference type="EMBL" id="GJE08389.1"/>
    </source>
</evidence>